<accession>F8CBP4</accession>
<gene>
    <name evidence="3" type="ordered locus">LILAB_13770</name>
</gene>
<feature type="compositionally biased region" description="Acidic residues" evidence="1">
    <location>
        <begin position="66"/>
        <end position="91"/>
    </location>
</feature>
<evidence type="ECO:0000313" key="4">
    <source>
        <dbReference type="Proteomes" id="UP000000488"/>
    </source>
</evidence>
<dbReference type="STRING" id="483219.LILAB_13770"/>
<keyword evidence="2" id="KW-0732">Signal</keyword>
<evidence type="ECO:0000256" key="1">
    <source>
        <dbReference type="SAM" id="MobiDB-lite"/>
    </source>
</evidence>
<dbReference type="EMBL" id="CP002830">
    <property type="protein sequence ID" value="AEI64659.1"/>
    <property type="molecule type" value="Genomic_DNA"/>
</dbReference>
<dbReference type="Proteomes" id="UP000000488">
    <property type="component" value="Chromosome"/>
</dbReference>
<sequence>MHPNKRFAWAWVAAGVFAVSGLVVGCDPEEDPTPTPDAGQQNPDSGTRLDSGTQTDSGTPPPDAGTEPDDAGTEPEDAGTEPDDAGTEEDAGTPPPTLPLAVDGAWIPSGYMGDGASGGVTYSGTECASRAGSAQGACHRFTWTPGGEGWAGVFWQFPEGNWGSMPGFAVPDGANSVSFYAWGAEGGEVVTFMTGMNAADGFEVPLENVALTTTPTQYTIDISRVRYGLVVGGFGWSAGGGRTTPLVFFIDDIHWH</sequence>
<feature type="compositionally biased region" description="Polar residues" evidence="1">
    <location>
        <begin position="38"/>
        <end position="58"/>
    </location>
</feature>
<reference evidence="3 4" key="1">
    <citation type="journal article" date="2011" name="J. Bacteriol.">
        <title>Genome sequence of the halotolerant marine bacterium Myxococcus fulvus HW-1.</title>
        <authorList>
            <person name="Li Z.F."/>
            <person name="Li X."/>
            <person name="Liu H."/>
            <person name="Liu X."/>
            <person name="Han K."/>
            <person name="Wu Z.H."/>
            <person name="Hu W."/>
            <person name="Li F.F."/>
            <person name="Li Y.Z."/>
        </authorList>
    </citation>
    <scope>NUCLEOTIDE SEQUENCE [LARGE SCALE GENOMIC DNA]</scope>
    <source>
        <strain evidence="4">ATCC BAA-855 / HW-1</strain>
    </source>
</reference>
<dbReference type="HOGENOM" id="CLU_1085140_0_0_7"/>
<dbReference type="eggNOG" id="COG3250">
    <property type="taxonomic scope" value="Bacteria"/>
</dbReference>
<name>F8CBP4_MYXFH</name>
<dbReference type="AlphaFoldDB" id="F8CBP4"/>
<protein>
    <recommendedName>
        <fullName evidence="5">Lipoprotein</fullName>
    </recommendedName>
</protein>
<dbReference type="KEGG" id="mfu:LILAB_13770"/>
<dbReference type="PROSITE" id="PS51257">
    <property type="entry name" value="PROKAR_LIPOPROTEIN"/>
    <property type="match status" value="1"/>
</dbReference>
<feature type="chain" id="PRO_5003374399" description="Lipoprotein" evidence="2">
    <location>
        <begin position="26"/>
        <end position="256"/>
    </location>
</feature>
<feature type="signal peptide" evidence="2">
    <location>
        <begin position="1"/>
        <end position="25"/>
    </location>
</feature>
<evidence type="ECO:0000313" key="3">
    <source>
        <dbReference type="EMBL" id="AEI64659.1"/>
    </source>
</evidence>
<feature type="region of interest" description="Disordered" evidence="1">
    <location>
        <begin position="25"/>
        <end position="105"/>
    </location>
</feature>
<evidence type="ECO:0000256" key="2">
    <source>
        <dbReference type="SAM" id="SignalP"/>
    </source>
</evidence>
<organism evidence="3 4">
    <name type="scientific">Myxococcus fulvus (strain ATCC BAA-855 / HW-1)</name>
    <dbReference type="NCBI Taxonomy" id="483219"/>
    <lineage>
        <taxon>Bacteria</taxon>
        <taxon>Pseudomonadati</taxon>
        <taxon>Myxococcota</taxon>
        <taxon>Myxococcia</taxon>
        <taxon>Myxococcales</taxon>
        <taxon>Cystobacterineae</taxon>
        <taxon>Myxococcaceae</taxon>
        <taxon>Myxococcus</taxon>
    </lineage>
</organism>
<proteinExistence type="predicted"/>
<evidence type="ECO:0008006" key="5">
    <source>
        <dbReference type="Google" id="ProtNLM"/>
    </source>
</evidence>